<dbReference type="Pfam" id="PF00202">
    <property type="entry name" value="Aminotran_3"/>
    <property type="match status" value="1"/>
</dbReference>
<protein>
    <recommendedName>
        <fullName evidence="4">Ornithine aminotransferase</fullName>
        <ecNumber evidence="4">2.6.1.13</ecNumber>
    </recommendedName>
</protein>
<dbReference type="EMBL" id="KK034724">
    <property type="protein sequence ID" value="EXL63797.1"/>
    <property type="molecule type" value="Genomic_DNA"/>
</dbReference>
<proteinExistence type="inferred from homology"/>
<dbReference type="Gene3D" id="3.40.640.10">
    <property type="entry name" value="Type I PLP-dependent aspartate aminotransferase-like (Major domain)"/>
    <property type="match status" value="1"/>
</dbReference>
<dbReference type="SUPFAM" id="SSF53383">
    <property type="entry name" value="PLP-dependent transferases"/>
    <property type="match status" value="1"/>
</dbReference>
<evidence type="ECO:0000256" key="1">
    <source>
        <dbReference type="ARBA" id="ARBA00001933"/>
    </source>
</evidence>
<comment type="similarity">
    <text evidence="2 4">Belongs to the class-III pyridoxal-phosphate-dependent aminotransferase family.</text>
</comment>
<gene>
    <name evidence="5" type="ORF">FOPG_19930</name>
</gene>
<evidence type="ECO:0000313" key="5">
    <source>
        <dbReference type="EMBL" id="EXL63797.1"/>
    </source>
</evidence>
<keyword evidence="4" id="KW-0808">Transferase</keyword>
<dbReference type="InterPro" id="IPR015421">
    <property type="entry name" value="PyrdxlP-dep_Trfase_major"/>
</dbReference>
<comment type="cofactor">
    <cofactor evidence="1 4">
        <name>pyridoxal 5'-phosphate</name>
        <dbReference type="ChEBI" id="CHEBI:597326"/>
    </cofactor>
</comment>
<dbReference type="GO" id="GO:0042802">
    <property type="term" value="F:identical protein binding"/>
    <property type="evidence" value="ECO:0007669"/>
    <property type="project" value="TreeGrafter"/>
</dbReference>
<dbReference type="PANTHER" id="PTHR11986:SF18">
    <property type="entry name" value="ORNITHINE AMINOTRANSFERASE, MITOCHONDRIAL"/>
    <property type="match status" value="1"/>
</dbReference>
<sequence length="242" mass="26653">MHSVVAGIMMEPIHGTLRTFEQEINFATGVRQLCKKYNVLFISDEVRMGSGKTGRFLCSDWLGSENKPDMITLGKSIAGGAYPASYVLGFNDTMGLIEPNQVASTFAMSPAATAATLAALSVYEDEKLLQRVKVIQDRWMAVTSKWNHPFLNFCTARGSDLCIMFKENVGGVTPRRVARLAYQKGVLVYPQSPRIRISVALTITDEELGMGLRILTEVMDEIAFYGEIPGSTHRVDDLSAGF</sequence>
<evidence type="ECO:0000256" key="4">
    <source>
        <dbReference type="RuleBase" id="RU365036"/>
    </source>
</evidence>
<comment type="pathway">
    <text evidence="4">Amino-acid biosynthesis; L-proline biosynthesis; L-glutamate 5-semialdehyde from L-ornithine: step 1/1.</text>
</comment>
<dbReference type="HOGENOM" id="CLU_016922_10_2_1"/>
<dbReference type="InterPro" id="IPR015422">
    <property type="entry name" value="PyrdxlP-dep_Trfase_small"/>
</dbReference>
<dbReference type="GO" id="GO:0055129">
    <property type="term" value="P:L-proline biosynthetic process"/>
    <property type="evidence" value="ECO:0007669"/>
    <property type="project" value="UniProtKB-UniPathway"/>
</dbReference>
<dbReference type="GO" id="GO:0005737">
    <property type="term" value="C:cytoplasm"/>
    <property type="evidence" value="ECO:0007669"/>
    <property type="project" value="TreeGrafter"/>
</dbReference>
<accession>X0GJK7</accession>
<dbReference type="InterPro" id="IPR050103">
    <property type="entry name" value="Class-III_PLP-dep_AT"/>
</dbReference>
<dbReference type="PANTHER" id="PTHR11986">
    <property type="entry name" value="AMINOTRANSFERASE CLASS III"/>
    <property type="match status" value="1"/>
</dbReference>
<keyword evidence="4" id="KW-0032">Aminotransferase</keyword>
<evidence type="ECO:0000256" key="3">
    <source>
        <dbReference type="ARBA" id="ARBA00022898"/>
    </source>
</evidence>
<dbReference type="GO" id="GO:0019544">
    <property type="term" value="P:L-arginine catabolic process to L-glutamate"/>
    <property type="evidence" value="ECO:0007669"/>
    <property type="project" value="TreeGrafter"/>
</dbReference>
<dbReference type="EC" id="2.6.1.13" evidence="4"/>
<organism evidence="5">
    <name type="scientific">Fusarium oxysporum f. sp. conglutinans race 2 54008</name>
    <dbReference type="NCBI Taxonomy" id="1089457"/>
    <lineage>
        <taxon>Eukaryota</taxon>
        <taxon>Fungi</taxon>
        <taxon>Dikarya</taxon>
        <taxon>Ascomycota</taxon>
        <taxon>Pezizomycotina</taxon>
        <taxon>Sordariomycetes</taxon>
        <taxon>Hypocreomycetidae</taxon>
        <taxon>Hypocreales</taxon>
        <taxon>Nectriaceae</taxon>
        <taxon>Fusarium</taxon>
        <taxon>Fusarium oxysporum species complex</taxon>
    </lineage>
</organism>
<evidence type="ECO:0000256" key="2">
    <source>
        <dbReference type="ARBA" id="ARBA00008954"/>
    </source>
</evidence>
<reference evidence="5" key="2">
    <citation type="submission" date="2014-03" db="EMBL/GenBank/DDBJ databases">
        <title>The Genome Annotation of Fusarium oxysporum PHW808.</title>
        <authorList>
            <consortium name="The Broad Institute Genomics Platform"/>
            <person name="Ma L.-J."/>
            <person name="Corby-Kistler H."/>
            <person name="Broz K."/>
            <person name="Gale L.R."/>
            <person name="Jonkers W."/>
            <person name="O'Donnell K."/>
            <person name="Ploetz R."/>
            <person name="Steinberg C."/>
            <person name="Schwartz D.C."/>
            <person name="VanEtten H."/>
            <person name="Zhou S."/>
            <person name="Young S.K."/>
            <person name="Zeng Q."/>
            <person name="Gargeya S."/>
            <person name="Fitzgerald M."/>
            <person name="Abouelleil A."/>
            <person name="Alvarado L."/>
            <person name="Chapman S.B."/>
            <person name="Gainer-Dewar J."/>
            <person name="Goldberg J."/>
            <person name="Griggs A."/>
            <person name="Gujja S."/>
            <person name="Hansen M."/>
            <person name="Howarth C."/>
            <person name="Imamovic A."/>
            <person name="Ireland A."/>
            <person name="Larimer J."/>
            <person name="McCowan C."/>
            <person name="Murphy C."/>
            <person name="Pearson M."/>
            <person name="Poon T.W."/>
            <person name="Priest M."/>
            <person name="Roberts A."/>
            <person name="Saif S."/>
            <person name="Shea T."/>
            <person name="Sykes S."/>
            <person name="Wortman J."/>
            <person name="Nusbaum C."/>
            <person name="Birren B."/>
        </authorList>
    </citation>
    <scope>NUCLEOTIDE SEQUENCE</scope>
    <source>
        <strain evidence="5">54008</strain>
    </source>
</reference>
<keyword evidence="3 4" id="KW-0663">Pyridoxal phosphate</keyword>
<dbReference type="InterPro" id="IPR005814">
    <property type="entry name" value="Aminotrans_3"/>
</dbReference>
<dbReference type="UniPathway" id="UPA00098">
    <property type="reaction ID" value="UER00358"/>
</dbReference>
<reference evidence="5" key="1">
    <citation type="submission" date="2011-11" db="EMBL/GenBank/DDBJ databases">
        <title>The Genome Sequence of Fusarium oxysporum PHW808.</title>
        <authorList>
            <consortium name="The Broad Institute Genome Sequencing Platform"/>
            <person name="Ma L.-J."/>
            <person name="Gale L.R."/>
            <person name="Schwartz D.C."/>
            <person name="Zhou S."/>
            <person name="Corby-Kistler H."/>
            <person name="Young S.K."/>
            <person name="Zeng Q."/>
            <person name="Gargeya S."/>
            <person name="Fitzgerald M."/>
            <person name="Haas B."/>
            <person name="Abouelleil A."/>
            <person name="Alvarado L."/>
            <person name="Arachchi H.M."/>
            <person name="Berlin A."/>
            <person name="Brown A."/>
            <person name="Chapman S.B."/>
            <person name="Chen Z."/>
            <person name="Dunbar C."/>
            <person name="Freedman E."/>
            <person name="Gearin G."/>
            <person name="Goldberg J."/>
            <person name="Griggs A."/>
            <person name="Gujja S."/>
            <person name="Heiman D."/>
            <person name="Howarth C."/>
            <person name="Larson L."/>
            <person name="Lui A."/>
            <person name="MacDonald P.J.P."/>
            <person name="Montmayeur A."/>
            <person name="Murphy C."/>
            <person name="Neiman D."/>
            <person name="Pearson M."/>
            <person name="Priest M."/>
            <person name="Roberts A."/>
            <person name="Saif S."/>
            <person name="Shea T."/>
            <person name="Shenoy N."/>
            <person name="Sisk P."/>
            <person name="Stolte C."/>
            <person name="Sykes S."/>
            <person name="Wortman J."/>
            <person name="Nusbaum C."/>
            <person name="Birren B."/>
        </authorList>
    </citation>
    <scope>NUCLEOTIDE SEQUENCE [LARGE SCALE GENOMIC DNA]</scope>
    <source>
        <strain evidence="5">54008</strain>
    </source>
</reference>
<dbReference type="GO" id="GO:0004587">
    <property type="term" value="F:ornithine aminotransferase activity"/>
    <property type="evidence" value="ECO:0007669"/>
    <property type="project" value="UniProtKB-EC"/>
</dbReference>
<comment type="catalytic activity">
    <reaction evidence="4">
        <text>a 2-oxocarboxylate + L-ornithine = L-glutamate 5-semialdehyde + an L-alpha-amino acid</text>
        <dbReference type="Rhea" id="RHEA:13877"/>
        <dbReference type="ChEBI" id="CHEBI:35179"/>
        <dbReference type="ChEBI" id="CHEBI:46911"/>
        <dbReference type="ChEBI" id="CHEBI:58066"/>
        <dbReference type="ChEBI" id="CHEBI:59869"/>
        <dbReference type="EC" id="2.6.1.13"/>
    </reaction>
</comment>
<dbReference type="Gene3D" id="3.90.1150.10">
    <property type="entry name" value="Aspartate Aminotransferase, domain 1"/>
    <property type="match status" value="1"/>
</dbReference>
<name>X0GJK7_FUSOX</name>
<dbReference type="InterPro" id="IPR015424">
    <property type="entry name" value="PyrdxlP-dep_Trfase"/>
</dbReference>
<dbReference type="OrthoDB" id="10261433at2759"/>
<dbReference type="GO" id="GO:0010121">
    <property type="term" value="P:L-arginine catabolic process to proline via ornithine"/>
    <property type="evidence" value="ECO:0007669"/>
    <property type="project" value="TreeGrafter"/>
</dbReference>
<dbReference type="AlphaFoldDB" id="X0GJK7"/>
<dbReference type="Proteomes" id="UP000030676">
    <property type="component" value="Unassembled WGS sequence"/>
</dbReference>
<dbReference type="GO" id="GO:0030170">
    <property type="term" value="F:pyridoxal phosphate binding"/>
    <property type="evidence" value="ECO:0007669"/>
    <property type="project" value="InterPro"/>
</dbReference>